<evidence type="ECO:0000256" key="2">
    <source>
        <dbReference type="SAM" id="Phobius"/>
    </source>
</evidence>
<feature type="region of interest" description="Disordered" evidence="1">
    <location>
        <begin position="1"/>
        <end position="25"/>
    </location>
</feature>
<protein>
    <submittedName>
        <fullName evidence="3">Uncharacterized protein</fullName>
    </submittedName>
</protein>
<proteinExistence type="predicted"/>
<evidence type="ECO:0000313" key="3">
    <source>
        <dbReference type="EMBL" id="EQM63063.1"/>
    </source>
</evidence>
<organism evidence="3 4">
    <name type="scientific">Chlamydia ibidis 10-1398/6</name>
    <dbReference type="NCBI Taxonomy" id="1046581"/>
    <lineage>
        <taxon>Bacteria</taxon>
        <taxon>Pseudomonadati</taxon>
        <taxon>Chlamydiota</taxon>
        <taxon>Chlamydiia</taxon>
        <taxon>Chlamydiales</taxon>
        <taxon>Chlamydiaceae</taxon>
        <taxon>Chlamydia/Chlamydophila group</taxon>
        <taxon>Chlamydia</taxon>
    </lineage>
</organism>
<dbReference type="Proteomes" id="UP000016064">
    <property type="component" value="Unassembled WGS sequence"/>
</dbReference>
<keyword evidence="2" id="KW-0812">Transmembrane</keyword>
<reference evidence="3 4" key="1">
    <citation type="submission" date="2013-07" db="EMBL/GenBank/DDBJ databases">
        <title>Isolation of a new Chlamydia species from the feral Sacred Ibis (Threskiornis aethiopicus): Chlamydia ibidis.</title>
        <authorList>
            <person name="Vorimore F."/>
            <person name="Hsia R.-C."/>
            <person name="Huot-Creasy H."/>
            <person name="Bastian S."/>
            <person name="Deruyter L."/>
            <person name="Passet A."/>
            <person name="Sachse K."/>
            <person name="Bavoil P."/>
            <person name="Myers G."/>
            <person name="Laroucau K."/>
        </authorList>
    </citation>
    <scope>NUCLEOTIDE SEQUENCE [LARGE SCALE GENOMIC DNA]</scope>
    <source>
        <strain evidence="3 4">10-1398/6</strain>
    </source>
</reference>
<evidence type="ECO:0000313" key="4">
    <source>
        <dbReference type="Proteomes" id="UP000016064"/>
    </source>
</evidence>
<keyword evidence="2" id="KW-1133">Transmembrane helix</keyword>
<feature type="transmembrane region" description="Helical" evidence="2">
    <location>
        <begin position="225"/>
        <end position="244"/>
    </location>
</feature>
<feature type="transmembrane region" description="Helical" evidence="2">
    <location>
        <begin position="250"/>
        <end position="272"/>
    </location>
</feature>
<evidence type="ECO:0000256" key="1">
    <source>
        <dbReference type="SAM" id="MobiDB-lite"/>
    </source>
</evidence>
<comment type="caution">
    <text evidence="3">The sequence shown here is derived from an EMBL/GenBank/DDBJ whole genome shotgun (WGS) entry which is preliminary data.</text>
</comment>
<sequence length="279" mass="29771">MSSAPSLLDNASDALSNHVTSSPRSSWSSLARKRLDVIYSASNIFSDIRGIMGSTSSLVTSTQSILGHPSSYVAEKFSSALDSADSIGNLLEAGVLSAQFLSGSFFFETDGSGNFMTQLSRNETTGLLESHRVIRSPLAIASKMMRLSSKYLKATSFVGQLQGETAFLAQHANALGCTATVLDLSASTCSASQDILSLRETTLAIRASNSVEEQEDLRRACRESLFSLVCNIVDMLWIVVPSILALCLGVAMPFVILSSSLLGILSSVLNCYQDIRSIS</sequence>
<dbReference type="RefSeq" id="WP_020370670.1">
    <property type="nucleotide sequence ID" value="NZ_APJW01000001.1"/>
</dbReference>
<dbReference type="EMBL" id="APJW01000001">
    <property type="protein sequence ID" value="EQM63063.1"/>
    <property type="molecule type" value="Genomic_DNA"/>
</dbReference>
<name>A0ABN0N0A2_9CHLA</name>
<keyword evidence="2" id="KW-0472">Membrane</keyword>
<accession>A0ABN0N0A2</accession>
<gene>
    <name evidence="3" type="ORF">H359_0014</name>
</gene>
<keyword evidence="4" id="KW-1185">Reference proteome</keyword>